<keyword evidence="6 7" id="KW-0472">Membrane</keyword>
<feature type="domain" description="YetF C-terminal" evidence="8">
    <location>
        <begin position="82"/>
        <end position="199"/>
    </location>
</feature>
<dbReference type="AlphaFoldDB" id="A0AAU8IIW2"/>
<keyword evidence="5 7" id="KW-1133">Transmembrane helix</keyword>
<evidence type="ECO:0000256" key="1">
    <source>
        <dbReference type="ARBA" id="ARBA00004651"/>
    </source>
</evidence>
<evidence type="ECO:0000256" key="3">
    <source>
        <dbReference type="ARBA" id="ARBA00022475"/>
    </source>
</evidence>
<dbReference type="PANTHER" id="PTHR34582">
    <property type="entry name" value="UPF0702 TRANSMEMBRANE PROTEIN YCAP"/>
    <property type="match status" value="1"/>
</dbReference>
<feature type="transmembrane region" description="Helical" evidence="7">
    <location>
        <begin position="6"/>
        <end position="24"/>
    </location>
</feature>
<accession>A0AAU8IIW2</accession>
<evidence type="ECO:0000256" key="6">
    <source>
        <dbReference type="ARBA" id="ARBA00023136"/>
    </source>
</evidence>
<dbReference type="GO" id="GO:0005886">
    <property type="term" value="C:plasma membrane"/>
    <property type="evidence" value="ECO:0007669"/>
    <property type="project" value="UniProtKB-SubCell"/>
</dbReference>
<keyword evidence="4 7" id="KW-0812">Transmembrane</keyword>
<comment type="similarity">
    <text evidence="2">Belongs to the UPF0702 family.</text>
</comment>
<evidence type="ECO:0000259" key="9">
    <source>
        <dbReference type="Pfam" id="PF20730"/>
    </source>
</evidence>
<dbReference type="Pfam" id="PF04239">
    <property type="entry name" value="DUF421"/>
    <property type="match status" value="1"/>
</dbReference>
<evidence type="ECO:0000313" key="10">
    <source>
        <dbReference type="EMBL" id="XCJ18194.1"/>
    </source>
</evidence>
<gene>
    <name evidence="10" type="ORF">ABNN70_07075</name>
</gene>
<evidence type="ECO:0000256" key="5">
    <source>
        <dbReference type="ARBA" id="ARBA00022989"/>
    </source>
</evidence>
<feature type="transmembrane region" description="Helical" evidence="7">
    <location>
        <begin position="36"/>
        <end position="53"/>
    </location>
</feature>
<keyword evidence="3" id="KW-1003">Cell membrane</keyword>
<dbReference type="Gene3D" id="3.30.240.20">
    <property type="entry name" value="bsu07140 like domains"/>
    <property type="match status" value="2"/>
</dbReference>
<feature type="transmembrane region" description="Helical" evidence="7">
    <location>
        <begin position="59"/>
        <end position="79"/>
    </location>
</feature>
<sequence length="212" mass="23926">MQDILEIGLKLLIGFICLLIFLNVSGKTQLSQMSPVDLIGNLVLGAIIGGIIYNPDIRIPQFLIVILLWSAMMTVARFLKMRNLDVRRIVAGEVIPLVVNRKFIVKNFNQTNLDISDFTTMLRMRGIFSLRDLKYAQLEPSGQLTVIKSDGADLPVVVISNGQVITDNLKFIDKDEQWLTDLLKEKNISRNDIFGAEWSERGLFVVPKNHEA</sequence>
<protein>
    <submittedName>
        <fullName evidence="10">DUF421 domain-containing protein</fullName>
    </submittedName>
</protein>
<evidence type="ECO:0000256" key="4">
    <source>
        <dbReference type="ARBA" id="ARBA00022692"/>
    </source>
</evidence>
<evidence type="ECO:0000256" key="2">
    <source>
        <dbReference type="ARBA" id="ARBA00006448"/>
    </source>
</evidence>
<organism evidence="10">
    <name type="scientific">Sporolactobacillus sp. Y61</name>
    <dbReference type="NCBI Taxonomy" id="3160863"/>
    <lineage>
        <taxon>Bacteria</taxon>
        <taxon>Bacillati</taxon>
        <taxon>Bacillota</taxon>
        <taxon>Bacilli</taxon>
        <taxon>Bacillales</taxon>
        <taxon>Sporolactobacillaceae</taxon>
        <taxon>Sporolactobacillus</taxon>
    </lineage>
</organism>
<dbReference type="InterPro" id="IPR048454">
    <property type="entry name" value="YetF_N"/>
</dbReference>
<evidence type="ECO:0000259" key="8">
    <source>
        <dbReference type="Pfam" id="PF04239"/>
    </source>
</evidence>
<proteinExistence type="inferred from homology"/>
<dbReference type="Pfam" id="PF20730">
    <property type="entry name" value="YetF_N"/>
    <property type="match status" value="1"/>
</dbReference>
<comment type="subcellular location">
    <subcellularLocation>
        <location evidence="1">Cell membrane</location>
        <topology evidence="1">Multi-pass membrane protein</topology>
    </subcellularLocation>
</comment>
<evidence type="ECO:0000256" key="7">
    <source>
        <dbReference type="SAM" id="Phobius"/>
    </source>
</evidence>
<dbReference type="PANTHER" id="PTHR34582:SF6">
    <property type="entry name" value="UPF0702 TRANSMEMBRANE PROTEIN YCAP"/>
    <property type="match status" value="1"/>
</dbReference>
<dbReference type="InterPro" id="IPR007353">
    <property type="entry name" value="DUF421"/>
</dbReference>
<feature type="domain" description="YetF-like N-terminal transmembrane" evidence="9">
    <location>
        <begin position="5"/>
        <end position="79"/>
    </location>
</feature>
<dbReference type="RefSeq" id="WP_353949265.1">
    <property type="nucleotide sequence ID" value="NZ_CP159510.1"/>
</dbReference>
<dbReference type="InterPro" id="IPR023090">
    <property type="entry name" value="UPF0702_alpha/beta_dom_sf"/>
</dbReference>
<dbReference type="EMBL" id="CP159510">
    <property type="protein sequence ID" value="XCJ18194.1"/>
    <property type="molecule type" value="Genomic_DNA"/>
</dbReference>
<name>A0AAU8IIW2_9BACL</name>
<reference evidence="10" key="1">
    <citation type="submission" date="2024-06" db="EMBL/GenBank/DDBJ databases">
        <authorList>
            <person name="Fan A."/>
            <person name="Zhang F.Y."/>
            <person name="Zhang L."/>
        </authorList>
    </citation>
    <scope>NUCLEOTIDE SEQUENCE</scope>
    <source>
        <strain evidence="10">Y61</strain>
    </source>
</reference>